<sequence>MKFSLSGHSHSMSVKQTQNNGHKQSLLAWCAAQHEQHRDVQPRPMKVENADRFIRRPRHQRHHHLPGGRRP</sequence>
<reference evidence="2" key="2">
    <citation type="submission" date="2018-08" db="UniProtKB">
        <authorList>
            <consortium name="EnsemblPlants"/>
        </authorList>
    </citation>
    <scope>IDENTIFICATION</scope>
    <source>
        <strain evidence="2">Yugu1</strain>
    </source>
</reference>
<dbReference type="AlphaFoldDB" id="K3YKM2"/>
<feature type="region of interest" description="Disordered" evidence="1">
    <location>
        <begin position="1"/>
        <end position="21"/>
    </location>
</feature>
<protein>
    <submittedName>
        <fullName evidence="2">Uncharacterized protein</fullName>
    </submittedName>
</protein>
<evidence type="ECO:0000313" key="3">
    <source>
        <dbReference type="Proteomes" id="UP000004995"/>
    </source>
</evidence>
<dbReference type="InParanoid" id="K3YKM2"/>
<organism evidence="2 3">
    <name type="scientific">Setaria italica</name>
    <name type="common">Foxtail millet</name>
    <name type="synonym">Panicum italicum</name>
    <dbReference type="NCBI Taxonomy" id="4555"/>
    <lineage>
        <taxon>Eukaryota</taxon>
        <taxon>Viridiplantae</taxon>
        <taxon>Streptophyta</taxon>
        <taxon>Embryophyta</taxon>
        <taxon>Tracheophyta</taxon>
        <taxon>Spermatophyta</taxon>
        <taxon>Magnoliopsida</taxon>
        <taxon>Liliopsida</taxon>
        <taxon>Poales</taxon>
        <taxon>Poaceae</taxon>
        <taxon>PACMAD clade</taxon>
        <taxon>Panicoideae</taxon>
        <taxon>Panicodae</taxon>
        <taxon>Paniceae</taxon>
        <taxon>Cenchrinae</taxon>
        <taxon>Setaria</taxon>
    </lineage>
</organism>
<proteinExistence type="predicted"/>
<dbReference type="Gramene" id="KQL00327">
    <property type="protein sequence ID" value="KQL00327"/>
    <property type="gene ID" value="SETIT_014791mg"/>
</dbReference>
<dbReference type="EnsemblPlants" id="KQL00327">
    <property type="protein sequence ID" value="KQL00327"/>
    <property type="gene ID" value="SETIT_014791mg"/>
</dbReference>
<feature type="compositionally biased region" description="Basic and acidic residues" evidence="1">
    <location>
        <begin position="35"/>
        <end position="54"/>
    </location>
</feature>
<keyword evidence="3" id="KW-1185">Reference proteome</keyword>
<name>K3YKM2_SETIT</name>
<feature type="compositionally biased region" description="Basic residues" evidence="1">
    <location>
        <begin position="55"/>
        <end position="71"/>
    </location>
</feature>
<feature type="region of interest" description="Disordered" evidence="1">
    <location>
        <begin position="35"/>
        <end position="71"/>
    </location>
</feature>
<dbReference type="HOGENOM" id="CLU_2744851_0_0_1"/>
<evidence type="ECO:0000256" key="1">
    <source>
        <dbReference type="SAM" id="MobiDB-lite"/>
    </source>
</evidence>
<dbReference type="EMBL" id="AGNK02003497">
    <property type="status" value="NOT_ANNOTATED_CDS"/>
    <property type="molecule type" value="Genomic_DNA"/>
</dbReference>
<evidence type="ECO:0000313" key="2">
    <source>
        <dbReference type="EnsemblPlants" id="KQL00327"/>
    </source>
</evidence>
<dbReference type="Proteomes" id="UP000004995">
    <property type="component" value="Unassembled WGS sequence"/>
</dbReference>
<reference evidence="3" key="1">
    <citation type="journal article" date="2012" name="Nat. Biotechnol.">
        <title>Reference genome sequence of the model plant Setaria.</title>
        <authorList>
            <person name="Bennetzen J.L."/>
            <person name="Schmutz J."/>
            <person name="Wang H."/>
            <person name="Percifield R."/>
            <person name="Hawkins J."/>
            <person name="Pontaroli A.C."/>
            <person name="Estep M."/>
            <person name="Feng L."/>
            <person name="Vaughn J.N."/>
            <person name="Grimwood J."/>
            <person name="Jenkins J."/>
            <person name="Barry K."/>
            <person name="Lindquist E."/>
            <person name="Hellsten U."/>
            <person name="Deshpande S."/>
            <person name="Wang X."/>
            <person name="Wu X."/>
            <person name="Mitros T."/>
            <person name="Triplett J."/>
            <person name="Yang X."/>
            <person name="Ye C.Y."/>
            <person name="Mauro-Herrera M."/>
            <person name="Wang L."/>
            <person name="Li P."/>
            <person name="Sharma M."/>
            <person name="Sharma R."/>
            <person name="Ronald P.C."/>
            <person name="Panaud O."/>
            <person name="Kellogg E.A."/>
            <person name="Brutnell T.P."/>
            <person name="Doust A.N."/>
            <person name="Tuskan G.A."/>
            <person name="Rokhsar D."/>
            <person name="Devos K.M."/>
        </authorList>
    </citation>
    <scope>NUCLEOTIDE SEQUENCE [LARGE SCALE GENOMIC DNA]</scope>
    <source>
        <strain evidence="3">cv. Yugu1</strain>
    </source>
</reference>
<accession>K3YKM2</accession>